<dbReference type="RefSeq" id="WP_296944896.1">
    <property type="nucleotide sequence ID" value="NZ_LT599032.1"/>
</dbReference>
<gene>
    <name evidence="1" type="ORF">KL86DYS1_31744</name>
</gene>
<dbReference type="AlphaFoldDB" id="A0A212K7L0"/>
<accession>A0A212K7L0</accession>
<name>A0A212K7L0_9BACT</name>
<protein>
    <submittedName>
        <fullName evidence="1">Uncharacterized protein</fullName>
    </submittedName>
</protein>
<dbReference type="EMBL" id="FLUM01000003">
    <property type="protein sequence ID" value="SBW07729.1"/>
    <property type="molecule type" value="Genomic_DNA"/>
</dbReference>
<sequence length="61" mass="7155">MMKENIYTLFVGFLKLGEFKSILEAKQFARSSNLTGAFNLIGEHYRDSWYVFKAEIEDNEN</sequence>
<reference evidence="1" key="1">
    <citation type="submission" date="2016-04" db="EMBL/GenBank/DDBJ databases">
        <authorList>
            <person name="Evans L.H."/>
            <person name="Alamgir A."/>
            <person name="Owens N."/>
            <person name="Weber N.D."/>
            <person name="Virtaneva K."/>
            <person name="Barbian K."/>
            <person name="Babar A."/>
            <person name="Rosenke K."/>
        </authorList>
    </citation>
    <scope>NUCLEOTIDE SEQUENCE</scope>
    <source>
        <strain evidence="1">86-1</strain>
    </source>
</reference>
<proteinExistence type="predicted"/>
<organism evidence="1">
    <name type="scientific">uncultured Dysgonomonas sp</name>
    <dbReference type="NCBI Taxonomy" id="206096"/>
    <lineage>
        <taxon>Bacteria</taxon>
        <taxon>Pseudomonadati</taxon>
        <taxon>Bacteroidota</taxon>
        <taxon>Bacteroidia</taxon>
        <taxon>Bacteroidales</taxon>
        <taxon>Dysgonomonadaceae</taxon>
        <taxon>Dysgonomonas</taxon>
        <taxon>environmental samples</taxon>
    </lineage>
</organism>
<evidence type="ECO:0000313" key="1">
    <source>
        <dbReference type="EMBL" id="SBW07729.1"/>
    </source>
</evidence>